<gene>
    <name evidence="1" type="ORF">LCGC14_0747310</name>
</gene>
<accession>A0A0F9SPZ5</accession>
<dbReference type="AlphaFoldDB" id="A0A0F9SPZ5"/>
<comment type="caution">
    <text evidence="1">The sequence shown here is derived from an EMBL/GenBank/DDBJ whole genome shotgun (WGS) entry which is preliminary data.</text>
</comment>
<organism evidence="1">
    <name type="scientific">marine sediment metagenome</name>
    <dbReference type="NCBI Taxonomy" id="412755"/>
    <lineage>
        <taxon>unclassified sequences</taxon>
        <taxon>metagenomes</taxon>
        <taxon>ecological metagenomes</taxon>
    </lineage>
</organism>
<proteinExistence type="predicted"/>
<dbReference type="EMBL" id="LAZR01001786">
    <property type="protein sequence ID" value="KKN39041.1"/>
    <property type="molecule type" value="Genomic_DNA"/>
</dbReference>
<protein>
    <submittedName>
        <fullName evidence="1">Uncharacterized protein</fullName>
    </submittedName>
</protein>
<evidence type="ECO:0000313" key="1">
    <source>
        <dbReference type="EMBL" id="KKN39041.1"/>
    </source>
</evidence>
<reference evidence="1" key="1">
    <citation type="journal article" date="2015" name="Nature">
        <title>Complex archaea that bridge the gap between prokaryotes and eukaryotes.</title>
        <authorList>
            <person name="Spang A."/>
            <person name="Saw J.H."/>
            <person name="Jorgensen S.L."/>
            <person name="Zaremba-Niedzwiedzka K."/>
            <person name="Martijn J."/>
            <person name="Lind A.E."/>
            <person name="van Eijk R."/>
            <person name="Schleper C."/>
            <person name="Guy L."/>
            <person name="Ettema T.J."/>
        </authorList>
    </citation>
    <scope>NUCLEOTIDE SEQUENCE</scope>
</reference>
<name>A0A0F9SPZ5_9ZZZZ</name>
<sequence>MDGPNAAQDPIFTQVLEKLHIAGFLTFRRLGRDQYQVLFLEFDEQHEPKFQLVPIGRLGKPQRMGERLAVTVFHRNQS</sequence>